<name>A0A6G5QKT0_CAMRE</name>
<reference evidence="1 2" key="1">
    <citation type="submission" date="2016-07" db="EMBL/GenBank/DDBJ databases">
        <title>Comparative genomics of the Campylobacter concisus group.</title>
        <authorList>
            <person name="Miller W.G."/>
            <person name="Yee E."/>
            <person name="Chapman M.H."/>
            <person name="Huynh S."/>
            <person name="Bono J.L."/>
            <person name="On S.L.W."/>
            <person name="StLeger J."/>
            <person name="Foster G."/>
            <person name="Parker C.T."/>
        </authorList>
    </citation>
    <scope>NUCLEOTIDE SEQUENCE [LARGE SCALE GENOMIC DNA]</scope>
    <source>
        <strain evidence="1 2">ATCC 33238</strain>
    </source>
</reference>
<accession>A0A6G5QKT0</accession>
<dbReference type="AlphaFoldDB" id="A0A6G5QKT0"/>
<dbReference type="Proteomes" id="UP000502377">
    <property type="component" value="Chromosome"/>
</dbReference>
<gene>
    <name evidence="1" type="ORF">CRECT_0579</name>
</gene>
<protein>
    <submittedName>
        <fullName evidence="1">Uncharacterized protein</fullName>
    </submittedName>
</protein>
<dbReference type="KEGG" id="crx:CRECT_0579"/>
<sequence>MICIAASLNLALQNTTKNGKFKQSSYAADQIYLACTAKTAPNANLFYKTR</sequence>
<dbReference type="EMBL" id="CP012543">
    <property type="protein sequence ID" value="QCD46270.1"/>
    <property type="molecule type" value="Genomic_DNA"/>
</dbReference>
<evidence type="ECO:0000313" key="2">
    <source>
        <dbReference type="Proteomes" id="UP000502377"/>
    </source>
</evidence>
<evidence type="ECO:0000313" key="1">
    <source>
        <dbReference type="EMBL" id="QCD46270.1"/>
    </source>
</evidence>
<organism evidence="1 2">
    <name type="scientific">Campylobacter rectus</name>
    <name type="common">Wolinella recta</name>
    <dbReference type="NCBI Taxonomy" id="203"/>
    <lineage>
        <taxon>Bacteria</taxon>
        <taxon>Pseudomonadati</taxon>
        <taxon>Campylobacterota</taxon>
        <taxon>Epsilonproteobacteria</taxon>
        <taxon>Campylobacterales</taxon>
        <taxon>Campylobacteraceae</taxon>
        <taxon>Campylobacter</taxon>
    </lineage>
</organism>
<proteinExistence type="predicted"/>